<comment type="similarity">
    <text evidence="3 10">Belongs to the ELOF1 family.</text>
</comment>
<dbReference type="InterPro" id="IPR007808">
    <property type="entry name" value="Elf1"/>
</dbReference>
<dbReference type="AlphaFoldDB" id="A0A1Y1Z206"/>
<evidence type="ECO:0000256" key="7">
    <source>
        <dbReference type="ARBA" id="ARBA00023015"/>
    </source>
</evidence>
<dbReference type="EMBL" id="MCFE01000036">
    <property type="protein sequence ID" value="ORY04330.1"/>
    <property type="molecule type" value="Genomic_DNA"/>
</dbReference>
<organism evidence="12 13">
    <name type="scientific">Basidiobolus meristosporus CBS 931.73</name>
    <dbReference type="NCBI Taxonomy" id="1314790"/>
    <lineage>
        <taxon>Eukaryota</taxon>
        <taxon>Fungi</taxon>
        <taxon>Fungi incertae sedis</taxon>
        <taxon>Zoopagomycota</taxon>
        <taxon>Entomophthoromycotina</taxon>
        <taxon>Basidiobolomycetes</taxon>
        <taxon>Basidiobolales</taxon>
        <taxon>Basidiobolaceae</taxon>
        <taxon>Basidiobolus</taxon>
    </lineage>
</organism>
<dbReference type="SUPFAM" id="SSF57783">
    <property type="entry name" value="Zinc beta-ribbon"/>
    <property type="match status" value="1"/>
</dbReference>
<comment type="caution">
    <text evidence="12">The sequence shown here is derived from an EMBL/GenBank/DDBJ whole genome shotgun (WGS) entry which is preliminary data.</text>
</comment>
<evidence type="ECO:0000256" key="4">
    <source>
        <dbReference type="ARBA" id="ARBA00022723"/>
    </source>
</evidence>
<dbReference type="GO" id="GO:0008270">
    <property type="term" value="F:zinc ion binding"/>
    <property type="evidence" value="ECO:0007669"/>
    <property type="project" value="UniProtKB-KW"/>
</dbReference>
<keyword evidence="5 10" id="KW-0863">Zinc-finger</keyword>
<dbReference type="FunFam" id="2.20.25.190:FF:000001">
    <property type="entry name" value="Transcription elongation factor 1 homolog"/>
    <property type="match status" value="1"/>
</dbReference>
<sequence>MGKRKSSSKAPAKRKVVLDTTFNCLFCNHEKSISCRLEKDSKIGHLSCRICSASFQCMINYLSEPIDVYSEWIDACDKINQETNEREASGSPVDRRPRKRYDEDEDEEY</sequence>
<evidence type="ECO:0000256" key="11">
    <source>
        <dbReference type="SAM" id="MobiDB-lite"/>
    </source>
</evidence>
<dbReference type="Gene3D" id="2.20.25.190">
    <property type="match status" value="1"/>
</dbReference>
<keyword evidence="7 10" id="KW-0805">Transcription regulation</keyword>
<evidence type="ECO:0000256" key="8">
    <source>
        <dbReference type="ARBA" id="ARBA00023163"/>
    </source>
</evidence>
<evidence type="ECO:0000256" key="10">
    <source>
        <dbReference type="RuleBase" id="RU364033"/>
    </source>
</evidence>
<dbReference type="OrthoDB" id="445983at2759"/>
<evidence type="ECO:0000256" key="5">
    <source>
        <dbReference type="ARBA" id="ARBA00022771"/>
    </source>
</evidence>
<dbReference type="InParanoid" id="A0A1Y1Z206"/>
<dbReference type="Pfam" id="PF05129">
    <property type="entry name" value="Zn_ribbon_Elf1"/>
    <property type="match status" value="1"/>
</dbReference>
<evidence type="ECO:0000256" key="6">
    <source>
        <dbReference type="ARBA" id="ARBA00022833"/>
    </source>
</evidence>
<proteinExistence type="inferred from homology"/>
<gene>
    <name evidence="12" type="ORF">K493DRAFT_404711</name>
</gene>
<comment type="subcellular location">
    <subcellularLocation>
        <location evidence="2 10">Nucleus</location>
    </subcellularLocation>
</comment>
<dbReference type="PANTHER" id="PTHR20934">
    <property type="entry name" value="TRANSCRIPTION ELONGATION FACTOR 1 HOMOLOG"/>
    <property type="match status" value="1"/>
</dbReference>
<reference evidence="12 13" key="1">
    <citation type="submission" date="2016-07" db="EMBL/GenBank/DDBJ databases">
        <title>Pervasive Adenine N6-methylation of Active Genes in Fungi.</title>
        <authorList>
            <consortium name="DOE Joint Genome Institute"/>
            <person name="Mondo S.J."/>
            <person name="Dannebaum R.O."/>
            <person name="Kuo R.C."/>
            <person name="Labutti K."/>
            <person name="Haridas S."/>
            <person name="Kuo A."/>
            <person name="Salamov A."/>
            <person name="Ahrendt S.R."/>
            <person name="Lipzen A."/>
            <person name="Sullivan W."/>
            <person name="Andreopoulos W.B."/>
            <person name="Clum A."/>
            <person name="Lindquist E."/>
            <person name="Daum C."/>
            <person name="Ramamoorthy G.K."/>
            <person name="Gryganskyi A."/>
            <person name="Culley D."/>
            <person name="Magnuson J.K."/>
            <person name="James T.Y."/>
            <person name="O'Malley M.A."/>
            <person name="Stajich J.E."/>
            <person name="Spatafora J.W."/>
            <person name="Visel A."/>
            <person name="Grigoriev I.V."/>
        </authorList>
    </citation>
    <scope>NUCLEOTIDE SEQUENCE [LARGE SCALE GENOMIC DNA]</scope>
    <source>
        <strain evidence="12 13">CBS 931.73</strain>
    </source>
</reference>
<accession>A0A1Y1Z206</accession>
<evidence type="ECO:0000256" key="9">
    <source>
        <dbReference type="ARBA" id="ARBA00023242"/>
    </source>
</evidence>
<dbReference type="PANTHER" id="PTHR20934:SF0">
    <property type="entry name" value="TRANSCRIPTION ELONGATION FACTOR 1 HOMOLOG"/>
    <property type="match status" value="1"/>
</dbReference>
<protein>
    <recommendedName>
        <fullName evidence="10">Transcription elongation factor 1 homolog</fullName>
    </recommendedName>
</protein>
<evidence type="ECO:0000313" key="12">
    <source>
        <dbReference type="EMBL" id="ORY04330.1"/>
    </source>
</evidence>
<dbReference type="Proteomes" id="UP000193498">
    <property type="component" value="Unassembled WGS sequence"/>
</dbReference>
<keyword evidence="13" id="KW-1185">Reference proteome</keyword>
<dbReference type="InterPro" id="IPR038567">
    <property type="entry name" value="T_Elf1_sf"/>
</dbReference>
<dbReference type="GO" id="GO:0000993">
    <property type="term" value="F:RNA polymerase II complex binding"/>
    <property type="evidence" value="ECO:0007669"/>
    <property type="project" value="TreeGrafter"/>
</dbReference>
<evidence type="ECO:0000313" key="13">
    <source>
        <dbReference type="Proteomes" id="UP000193498"/>
    </source>
</evidence>
<evidence type="ECO:0000256" key="1">
    <source>
        <dbReference type="ARBA" id="ARBA00003357"/>
    </source>
</evidence>
<dbReference type="GO" id="GO:0008023">
    <property type="term" value="C:transcription elongation factor complex"/>
    <property type="evidence" value="ECO:0007669"/>
    <property type="project" value="TreeGrafter"/>
</dbReference>
<evidence type="ECO:0000256" key="3">
    <source>
        <dbReference type="ARBA" id="ARBA00009730"/>
    </source>
</evidence>
<dbReference type="STRING" id="1314790.A0A1Y1Z206"/>
<name>A0A1Y1Z206_9FUNG</name>
<keyword evidence="6 10" id="KW-0862">Zinc</keyword>
<feature type="region of interest" description="Disordered" evidence="11">
    <location>
        <begin position="83"/>
        <end position="109"/>
    </location>
</feature>
<keyword evidence="8 10" id="KW-0804">Transcription</keyword>
<evidence type="ECO:0000256" key="2">
    <source>
        <dbReference type="ARBA" id="ARBA00004123"/>
    </source>
</evidence>
<keyword evidence="4 10" id="KW-0479">Metal-binding</keyword>
<dbReference type="FunCoup" id="A0A1Y1Z206">
    <property type="interactions" value="275"/>
</dbReference>
<dbReference type="GO" id="GO:0006368">
    <property type="term" value="P:transcription elongation by RNA polymerase II"/>
    <property type="evidence" value="ECO:0007669"/>
    <property type="project" value="TreeGrafter"/>
</dbReference>
<keyword evidence="9 10" id="KW-0539">Nucleus</keyword>
<comment type="function">
    <text evidence="1 10">Transcription elongation factor implicated in the maintenance of proper chromatin structure in actively transcribed regions.</text>
</comment>